<dbReference type="PANTHER" id="PTHR15681">
    <property type="entry name" value="MAD2L1-BINDING PROTEIN"/>
    <property type="match status" value="1"/>
</dbReference>
<dbReference type="Gene3D" id="3.30.900.20">
    <property type="match status" value="1"/>
</dbReference>
<dbReference type="InterPro" id="IPR009511">
    <property type="entry name" value="MAD1/Cdc20-bound-Mad2-bd"/>
</dbReference>
<organism evidence="1">
    <name type="scientific">Schizaphis graminum</name>
    <name type="common">Green bug aphid</name>
    <dbReference type="NCBI Taxonomy" id="13262"/>
    <lineage>
        <taxon>Eukaryota</taxon>
        <taxon>Metazoa</taxon>
        <taxon>Ecdysozoa</taxon>
        <taxon>Arthropoda</taxon>
        <taxon>Hexapoda</taxon>
        <taxon>Insecta</taxon>
        <taxon>Pterygota</taxon>
        <taxon>Neoptera</taxon>
        <taxon>Paraneoptera</taxon>
        <taxon>Hemiptera</taxon>
        <taxon>Sternorrhyncha</taxon>
        <taxon>Aphidomorpha</taxon>
        <taxon>Aphidoidea</taxon>
        <taxon>Aphididae</taxon>
        <taxon>Aphidini</taxon>
        <taxon>Schizaphis</taxon>
    </lineage>
</organism>
<dbReference type="GO" id="GO:0007096">
    <property type="term" value="P:regulation of exit from mitosis"/>
    <property type="evidence" value="ECO:0007669"/>
    <property type="project" value="InterPro"/>
</dbReference>
<accession>A0A2S2NXA6</accession>
<dbReference type="Pfam" id="PF06581">
    <property type="entry name" value="p31comet"/>
    <property type="match status" value="1"/>
</dbReference>
<gene>
    <name evidence="1" type="primary">MAD2L1BP</name>
    <name evidence="1" type="ORF">g.167575</name>
</gene>
<proteinExistence type="predicted"/>
<sequence length="295" mass="34629">MATCDVCVHLSDIMTPLSFSSLITTLIKYLVYEKQLIPYPYDRLKLYVQKYKELNFEENSRCNQKSKYRLESEKYYKKVSDAVQSLETVFQCIENEFLSHVENHIESVVILIGSSVLNPLTVFNINVPELSYSHCEKQHSSRQHIDNVFRNILNNDKFNDILTSNIMVETNLYVMFKVKKGGKMATNWCVPKEQFRSFRGKQVVLRFDQPQNEINSKKYETCCIKDCLNFEVFVDFDNQETSVQTLQTLNNTFTNNVVDWYLGKHHITGFKNYKYNGIPISDTWLNPTIIDRLIK</sequence>
<evidence type="ECO:0000313" key="1">
    <source>
        <dbReference type="EMBL" id="MBY21869.1"/>
    </source>
</evidence>
<name>A0A2S2NXA6_SCHGA</name>
<dbReference type="AlphaFoldDB" id="A0A2S2NXA6"/>
<dbReference type="GO" id="GO:0005634">
    <property type="term" value="C:nucleus"/>
    <property type="evidence" value="ECO:0007669"/>
    <property type="project" value="InterPro"/>
</dbReference>
<dbReference type="PANTHER" id="PTHR15681:SF1">
    <property type="entry name" value="MAD2L1-BINDING PROTEIN"/>
    <property type="match status" value="1"/>
</dbReference>
<reference evidence="1" key="1">
    <citation type="submission" date="2018-04" db="EMBL/GenBank/DDBJ databases">
        <title>Transcriptome of Schizaphis graminum biotype I.</title>
        <authorList>
            <person name="Scully E.D."/>
            <person name="Geib S.M."/>
            <person name="Palmer N.A."/>
            <person name="Koch K."/>
            <person name="Bradshaw J."/>
            <person name="Heng-Moss T."/>
            <person name="Sarath G."/>
        </authorList>
    </citation>
    <scope>NUCLEOTIDE SEQUENCE</scope>
</reference>
<dbReference type="InterPro" id="IPR053729">
    <property type="entry name" value="MAD2L1BP_domain_sf"/>
</dbReference>
<dbReference type="EMBL" id="GGMR01009250">
    <property type="protein sequence ID" value="MBY21869.1"/>
    <property type="molecule type" value="Transcribed_RNA"/>
</dbReference>
<protein>
    <submittedName>
        <fullName evidence="1">MAD2L1-binding protein</fullName>
    </submittedName>
</protein>